<comment type="similarity">
    <text evidence="1">Belongs to the FAH family.</text>
</comment>
<evidence type="ECO:0000256" key="2">
    <source>
        <dbReference type="ARBA" id="ARBA00022723"/>
    </source>
</evidence>
<dbReference type="AlphaFoldDB" id="A0A6A5R9K6"/>
<dbReference type="EMBL" id="ML979006">
    <property type="protein sequence ID" value="KAF1923336.1"/>
    <property type="molecule type" value="Genomic_DNA"/>
</dbReference>
<feature type="domain" description="Fumarylacetoacetase-like C-terminal" evidence="3">
    <location>
        <begin position="82"/>
        <end position="294"/>
    </location>
</feature>
<dbReference type="Gene3D" id="3.90.850.10">
    <property type="entry name" value="Fumarylacetoacetase-like, C-terminal domain"/>
    <property type="match status" value="1"/>
</dbReference>
<proteinExistence type="inferred from homology"/>
<evidence type="ECO:0000256" key="1">
    <source>
        <dbReference type="ARBA" id="ARBA00010211"/>
    </source>
</evidence>
<dbReference type="InterPro" id="IPR036663">
    <property type="entry name" value="Fumarylacetoacetase_C_sf"/>
</dbReference>
<dbReference type="RefSeq" id="XP_033443589.1">
    <property type="nucleotide sequence ID" value="XM_033597132.1"/>
</dbReference>
<dbReference type="Proteomes" id="UP000800082">
    <property type="component" value="Unassembled WGS sequence"/>
</dbReference>
<dbReference type="SUPFAM" id="SSF56529">
    <property type="entry name" value="FAH"/>
    <property type="match status" value="1"/>
</dbReference>
<sequence length="297" mass="32176">MAPNWDRLIRFIATDGRELRGQPVLPSPDFDVGTTTEATGLKAKVISVANDDIFDAATKVTDEEVTVKKLLGPVTIDEVPIIRCIGLNFIKHIQEGGRTLPPLPSTFIKANTCLQDHDGPIVIPKIAQDNQADYEGELCFILSKDAKDVSEADAFDYIGGYLSGNDVSSRKWQRDPALAGTVPQWNFSKGFDTYAPVGPQIVSTKVVPDPSKLTLQTRVNGELRQNSGIDDLCFKIPTLVAFSSQGTTLKKGTIFMTGTCAGVGYAMKNPQFLKPGDVVEVSVTPEIGTVRNTVEFA</sequence>
<dbReference type="GO" id="GO:0006107">
    <property type="term" value="P:oxaloacetate metabolic process"/>
    <property type="evidence" value="ECO:0007669"/>
    <property type="project" value="UniProtKB-ARBA"/>
</dbReference>
<organism evidence="4 5">
    <name type="scientific">Didymella exigua CBS 183.55</name>
    <dbReference type="NCBI Taxonomy" id="1150837"/>
    <lineage>
        <taxon>Eukaryota</taxon>
        <taxon>Fungi</taxon>
        <taxon>Dikarya</taxon>
        <taxon>Ascomycota</taxon>
        <taxon>Pezizomycotina</taxon>
        <taxon>Dothideomycetes</taxon>
        <taxon>Pleosporomycetidae</taxon>
        <taxon>Pleosporales</taxon>
        <taxon>Pleosporineae</taxon>
        <taxon>Didymellaceae</taxon>
        <taxon>Didymella</taxon>
    </lineage>
</organism>
<protein>
    <recommendedName>
        <fullName evidence="3">Fumarylacetoacetase-like C-terminal domain-containing protein</fullName>
    </recommendedName>
</protein>
<name>A0A6A5R9K6_9PLEO</name>
<dbReference type="OrthoDB" id="411064at2759"/>
<dbReference type="GO" id="GO:0046872">
    <property type="term" value="F:metal ion binding"/>
    <property type="evidence" value="ECO:0007669"/>
    <property type="project" value="UniProtKB-KW"/>
</dbReference>
<accession>A0A6A5R9K6</accession>
<dbReference type="PANTHER" id="PTHR11820">
    <property type="entry name" value="ACYLPYRUVASE"/>
    <property type="match status" value="1"/>
</dbReference>
<keyword evidence="2" id="KW-0479">Metal-binding</keyword>
<dbReference type="GeneID" id="54354799"/>
<dbReference type="Pfam" id="PF01557">
    <property type="entry name" value="FAA_hydrolase"/>
    <property type="match status" value="1"/>
</dbReference>
<dbReference type="GO" id="GO:0050163">
    <property type="term" value="F:oxaloacetate tautomerase activity"/>
    <property type="evidence" value="ECO:0007669"/>
    <property type="project" value="UniProtKB-ARBA"/>
</dbReference>
<evidence type="ECO:0000259" key="3">
    <source>
        <dbReference type="Pfam" id="PF01557"/>
    </source>
</evidence>
<dbReference type="PANTHER" id="PTHR11820:SF100">
    <property type="entry name" value="FUMARYLACETOACETATE HYDROLASE FAMILY PROTEIN (AFU_ORTHOLOGUE AFUA_4G01490)"/>
    <property type="match status" value="1"/>
</dbReference>
<dbReference type="FunFam" id="3.90.850.10:FF:000002">
    <property type="entry name" value="2-hydroxyhepta-2,4-diene-1,7-dioate isomerase"/>
    <property type="match status" value="1"/>
</dbReference>
<gene>
    <name evidence="4" type="ORF">M421DRAFT_75487</name>
</gene>
<keyword evidence="5" id="KW-1185">Reference proteome</keyword>
<evidence type="ECO:0000313" key="5">
    <source>
        <dbReference type="Proteomes" id="UP000800082"/>
    </source>
</evidence>
<evidence type="ECO:0000313" key="4">
    <source>
        <dbReference type="EMBL" id="KAF1923336.1"/>
    </source>
</evidence>
<reference evidence="4" key="1">
    <citation type="journal article" date="2020" name="Stud. Mycol.">
        <title>101 Dothideomycetes genomes: a test case for predicting lifestyles and emergence of pathogens.</title>
        <authorList>
            <person name="Haridas S."/>
            <person name="Albert R."/>
            <person name="Binder M."/>
            <person name="Bloem J."/>
            <person name="Labutti K."/>
            <person name="Salamov A."/>
            <person name="Andreopoulos B."/>
            <person name="Baker S."/>
            <person name="Barry K."/>
            <person name="Bills G."/>
            <person name="Bluhm B."/>
            <person name="Cannon C."/>
            <person name="Castanera R."/>
            <person name="Culley D."/>
            <person name="Daum C."/>
            <person name="Ezra D."/>
            <person name="Gonzalez J."/>
            <person name="Henrissat B."/>
            <person name="Kuo A."/>
            <person name="Liang C."/>
            <person name="Lipzen A."/>
            <person name="Lutzoni F."/>
            <person name="Magnuson J."/>
            <person name="Mondo S."/>
            <person name="Nolan M."/>
            <person name="Ohm R."/>
            <person name="Pangilinan J."/>
            <person name="Park H.-J."/>
            <person name="Ramirez L."/>
            <person name="Alfaro M."/>
            <person name="Sun H."/>
            <person name="Tritt A."/>
            <person name="Yoshinaga Y."/>
            <person name="Zwiers L.-H."/>
            <person name="Turgeon B."/>
            <person name="Goodwin S."/>
            <person name="Spatafora J."/>
            <person name="Crous P."/>
            <person name="Grigoriev I."/>
        </authorList>
    </citation>
    <scope>NUCLEOTIDE SEQUENCE</scope>
    <source>
        <strain evidence="4">CBS 183.55</strain>
    </source>
</reference>
<dbReference type="InterPro" id="IPR011234">
    <property type="entry name" value="Fumarylacetoacetase-like_C"/>
</dbReference>